<dbReference type="EC" id="2.1.1.190" evidence="9"/>
<dbReference type="InterPro" id="IPR002792">
    <property type="entry name" value="TRAM_dom"/>
</dbReference>
<evidence type="ECO:0000256" key="8">
    <source>
        <dbReference type="ARBA" id="ARBA00023014"/>
    </source>
</evidence>
<dbReference type="Proteomes" id="UP001248581">
    <property type="component" value="Chromosome"/>
</dbReference>
<dbReference type="Pfam" id="PF01938">
    <property type="entry name" value="TRAM"/>
    <property type="match status" value="1"/>
</dbReference>
<evidence type="ECO:0000256" key="9">
    <source>
        <dbReference type="HAMAP-Rule" id="MF_01010"/>
    </source>
</evidence>
<dbReference type="InterPro" id="IPR029063">
    <property type="entry name" value="SAM-dependent_MTases_sf"/>
</dbReference>
<comment type="catalytic activity">
    <reaction evidence="9">
        <text>uridine(1939) in 23S rRNA + S-adenosyl-L-methionine = 5-methyluridine(1939) in 23S rRNA + S-adenosyl-L-homocysteine + H(+)</text>
        <dbReference type="Rhea" id="RHEA:42908"/>
        <dbReference type="Rhea" id="RHEA-COMP:10278"/>
        <dbReference type="Rhea" id="RHEA-COMP:10279"/>
        <dbReference type="ChEBI" id="CHEBI:15378"/>
        <dbReference type="ChEBI" id="CHEBI:57856"/>
        <dbReference type="ChEBI" id="CHEBI:59789"/>
        <dbReference type="ChEBI" id="CHEBI:65315"/>
        <dbReference type="ChEBI" id="CHEBI:74447"/>
        <dbReference type="EC" id="2.1.1.190"/>
    </reaction>
</comment>
<dbReference type="SUPFAM" id="SSF50249">
    <property type="entry name" value="Nucleic acid-binding proteins"/>
    <property type="match status" value="1"/>
</dbReference>
<dbReference type="NCBIfam" id="TIGR00479">
    <property type="entry name" value="rumA"/>
    <property type="match status" value="1"/>
</dbReference>
<dbReference type="NCBIfam" id="NF009639">
    <property type="entry name" value="PRK13168.1"/>
    <property type="match status" value="1"/>
</dbReference>
<feature type="binding site" evidence="9">
    <location>
        <position position="82"/>
    </location>
    <ligand>
        <name>[4Fe-4S] cluster</name>
        <dbReference type="ChEBI" id="CHEBI:49883"/>
    </ligand>
</feature>
<evidence type="ECO:0000256" key="6">
    <source>
        <dbReference type="ARBA" id="ARBA00022723"/>
    </source>
</evidence>
<dbReference type="InterPro" id="IPR030390">
    <property type="entry name" value="MeTrfase_TrmA_AS"/>
</dbReference>
<keyword evidence="3 9" id="KW-0489">Methyltransferase</keyword>
<name>A0ABY9TKQ3_9GAMM</name>
<dbReference type="Gene3D" id="2.40.50.140">
    <property type="entry name" value="Nucleic acid-binding proteins"/>
    <property type="match status" value="1"/>
</dbReference>
<sequence>MVNFYKPKAVKKNINQQLTVEINSLDMNGDGVSRQGKKTIFVEFALPGETVEAKVTQEKSKFLRANTKKVLVAANNRVTPLCKHFYQCGGCDLQHLDYDGQLAFKQQKINDLFRRNSNIEQLPWQSALHTDIWHYRRKARIGVQYNKLNKAIVGFRQKSSNVITPIKRCPVLAETFANEFSDFAALINSFSSKQAISHIEVITAEVSVVIFRQVRTLSVEDKQKLLNFNLHKPYQIALQQDDGLHFLEPQSSNYLSYKVSGCELQFTTTDFVQVNINLNAEMVNQAMQWLALDVNDNVLDLFCGLGNFSLPIAKQVNSVIGVEGVQDMVERATMNAQTNQLTNCQFYQADLNAEKSDWPWLNSNSENAINKIVLDPARAGAYNAVKNIVELEVNTVLYISCDAATMARDAKVLLDNGYTLDKISLMDMFSHTRHVETMALFTRV</sequence>
<feature type="binding site" evidence="9 10">
    <location>
        <position position="302"/>
    </location>
    <ligand>
        <name>S-adenosyl-L-methionine</name>
        <dbReference type="ChEBI" id="CHEBI:59789"/>
    </ligand>
</feature>
<keyword evidence="7 9" id="KW-0408">Iron</keyword>
<keyword evidence="14" id="KW-1185">Reference proteome</keyword>
<gene>
    <name evidence="9 13" type="primary">rlmD</name>
    <name evidence="13" type="ORF">RI845_04535</name>
</gene>
<evidence type="ECO:0000256" key="2">
    <source>
        <dbReference type="ARBA" id="ARBA00022552"/>
    </source>
</evidence>
<accession>A0ABY9TKQ3</accession>
<evidence type="ECO:0000256" key="4">
    <source>
        <dbReference type="ARBA" id="ARBA00022679"/>
    </source>
</evidence>
<evidence type="ECO:0000256" key="5">
    <source>
        <dbReference type="ARBA" id="ARBA00022691"/>
    </source>
</evidence>
<protein>
    <recommendedName>
        <fullName evidence="9">23S rRNA (uracil(1939)-C(5))-methyltransferase RlmD</fullName>
        <ecNumber evidence="9">2.1.1.190</ecNumber>
    </recommendedName>
    <alternativeName>
        <fullName evidence="9">23S rRNA(m5U1939)-methyltransferase</fullName>
    </alternativeName>
</protein>
<dbReference type="PROSITE" id="PS50926">
    <property type="entry name" value="TRAM"/>
    <property type="match status" value="1"/>
</dbReference>
<evidence type="ECO:0000256" key="11">
    <source>
        <dbReference type="PROSITE-ProRule" id="PRU10015"/>
    </source>
</evidence>
<dbReference type="InterPro" id="IPR012340">
    <property type="entry name" value="NA-bd_OB-fold"/>
</dbReference>
<dbReference type="Gene3D" id="3.40.50.150">
    <property type="entry name" value="Vaccinia Virus protein VP39"/>
    <property type="match status" value="1"/>
</dbReference>
<feature type="binding site" evidence="9">
    <location>
        <position position="169"/>
    </location>
    <ligand>
        <name>[4Fe-4S] cluster</name>
        <dbReference type="ChEBI" id="CHEBI:49883"/>
    </ligand>
</feature>
<keyword evidence="4 9" id="KW-0808">Transferase</keyword>
<dbReference type="GO" id="GO:0032259">
    <property type="term" value="P:methylation"/>
    <property type="evidence" value="ECO:0007669"/>
    <property type="project" value="UniProtKB-KW"/>
</dbReference>
<dbReference type="GO" id="GO:0008168">
    <property type="term" value="F:methyltransferase activity"/>
    <property type="evidence" value="ECO:0007669"/>
    <property type="project" value="UniProtKB-KW"/>
</dbReference>
<feature type="binding site" evidence="9 10">
    <location>
        <position position="375"/>
    </location>
    <ligand>
        <name>S-adenosyl-L-methionine</name>
        <dbReference type="ChEBI" id="CHEBI:59789"/>
    </ligand>
</feature>
<evidence type="ECO:0000313" key="14">
    <source>
        <dbReference type="Proteomes" id="UP001248581"/>
    </source>
</evidence>
<keyword evidence="5 9" id="KW-0949">S-adenosyl-L-methionine</keyword>
<feature type="binding site" evidence="9">
    <location>
        <position position="350"/>
    </location>
    <ligand>
        <name>S-adenosyl-L-methionine</name>
        <dbReference type="ChEBI" id="CHEBI:59789"/>
    </ligand>
</feature>
<feature type="binding site" evidence="9">
    <location>
        <position position="88"/>
    </location>
    <ligand>
        <name>[4Fe-4S] cluster</name>
        <dbReference type="ChEBI" id="CHEBI:49883"/>
    </ligand>
</feature>
<keyword evidence="6 9" id="KW-0479">Metal-binding</keyword>
<dbReference type="InterPro" id="IPR001566">
    <property type="entry name" value="23S_rRNA_MeTrfase_RlmD"/>
</dbReference>
<dbReference type="PROSITE" id="PS51687">
    <property type="entry name" value="SAM_MT_RNA_M5U"/>
    <property type="match status" value="1"/>
</dbReference>
<dbReference type="PANTHER" id="PTHR11061:SF49">
    <property type="entry name" value="23S RRNA (URACIL(1939)-C(5))-METHYLTRANSFERASE RLMD"/>
    <property type="match status" value="1"/>
</dbReference>
<dbReference type="Gene3D" id="2.40.50.1070">
    <property type="match status" value="1"/>
</dbReference>
<comment type="similarity">
    <text evidence="9">Belongs to the class I-like SAM-binding methyltransferase superfamily. RNA M5U methyltransferase family. RlmD subfamily.</text>
</comment>
<keyword evidence="8 9" id="KW-0411">Iron-sulfur</keyword>
<dbReference type="Pfam" id="PF05958">
    <property type="entry name" value="tRNA_U5-meth_tr"/>
    <property type="match status" value="1"/>
</dbReference>
<feature type="active site" description="Nucleophile" evidence="9 10">
    <location>
        <position position="401"/>
    </location>
</feature>
<feature type="domain" description="TRAM" evidence="12">
    <location>
        <begin position="11"/>
        <end position="69"/>
    </location>
</feature>
<evidence type="ECO:0000313" key="13">
    <source>
        <dbReference type="EMBL" id="WNC69421.1"/>
    </source>
</evidence>
<feature type="binding site" evidence="9">
    <location>
        <position position="91"/>
    </location>
    <ligand>
        <name>[4Fe-4S] cluster</name>
        <dbReference type="ChEBI" id="CHEBI:49883"/>
    </ligand>
</feature>
<reference evidence="14" key="1">
    <citation type="submission" date="2023-09" db="EMBL/GenBank/DDBJ databases">
        <authorList>
            <person name="Li S."/>
            <person name="Li X."/>
            <person name="Zhang C."/>
            <person name="Zhao Z."/>
        </authorList>
    </citation>
    <scope>NUCLEOTIDE SEQUENCE [LARGE SCALE GENOMIC DNA]</scope>
    <source>
        <strain evidence="14">SQ345</strain>
    </source>
</reference>
<dbReference type="HAMAP" id="MF_01010">
    <property type="entry name" value="23SrRNA_methyltr_RlmD"/>
    <property type="match status" value="1"/>
</dbReference>
<dbReference type="PROSITE" id="PS01230">
    <property type="entry name" value="TRMA_1"/>
    <property type="match status" value="1"/>
</dbReference>
<evidence type="ECO:0000256" key="1">
    <source>
        <dbReference type="ARBA" id="ARBA00022485"/>
    </source>
</evidence>
<dbReference type="PANTHER" id="PTHR11061">
    <property type="entry name" value="RNA M5U METHYLTRANSFERASE"/>
    <property type="match status" value="1"/>
</dbReference>
<comment type="function">
    <text evidence="9">Catalyzes the formation of 5-methyl-uridine at position 1939 (m5U1939) in 23S rRNA.</text>
</comment>
<dbReference type="EMBL" id="CP134146">
    <property type="protein sequence ID" value="WNC69421.1"/>
    <property type="molecule type" value="Genomic_DNA"/>
</dbReference>
<organism evidence="13 14">
    <name type="scientific">Thalassotalea nanhaiensis</name>
    <dbReference type="NCBI Taxonomy" id="3065648"/>
    <lineage>
        <taxon>Bacteria</taxon>
        <taxon>Pseudomonadati</taxon>
        <taxon>Pseudomonadota</taxon>
        <taxon>Gammaproteobacteria</taxon>
        <taxon>Alteromonadales</taxon>
        <taxon>Colwelliaceae</taxon>
        <taxon>Thalassotalea</taxon>
    </lineage>
</organism>
<proteinExistence type="inferred from homology"/>
<evidence type="ECO:0000256" key="7">
    <source>
        <dbReference type="ARBA" id="ARBA00023004"/>
    </source>
</evidence>
<evidence type="ECO:0000256" key="3">
    <source>
        <dbReference type="ARBA" id="ARBA00022603"/>
    </source>
</evidence>
<feature type="binding site" evidence="9 10">
    <location>
        <position position="273"/>
    </location>
    <ligand>
        <name>S-adenosyl-L-methionine</name>
        <dbReference type="ChEBI" id="CHEBI:59789"/>
    </ligand>
</feature>
<dbReference type="InterPro" id="IPR010280">
    <property type="entry name" value="U5_MeTrfase_fam"/>
</dbReference>
<feature type="active site" evidence="11">
    <location>
        <position position="401"/>
    </location>
</feature>
<dbReference type="CDD" id="cd02440">
    <property type="entry name" value="AdoMet_MTases"/>
    <property type="match status" value="1"/>
</dbReference>
<keyword evidence="2 9" id="KW-0698">rRNA processing</keyword>
<evidence type="ECO:0000259" key="12">
    <source>
        <dbReference type="PROSITE" id="PS50926"/>
    </source>
</evidence>
<evidence type="ECO:0000256" key="10">
    <source>
        <dbReference type="PROSITE-ProRule" id="PRU01024"/>
    </source>
</evidence>
<keyword evidence="1 9" id="KW-0004">4Fe-4S</keyword>
<dbReference type="SUPFAM" id="SSF53335">
    <property type="entry name" value="S-adenosyl-L-methionine-dependent methyltransferases"/>
    <property type="match status" value="1"/>
</dbReference>
<dbReference type="RefSeq" id="WP_348388564.1">
    <property type="nucleotide sequence ID" value="NZ_CP134146.1"/>
</dbReference>
<feature type="binding site" evidence="9 10">
    <location>
        <position position="323"/>
    </location>
    <ligand>
        <name>S-adenosyl-L-methionine</name>
        <dbReference type="ChEBI" id="CHEBI:59789"/>
    </ligand>
</feature>
<feature type="binding site" evidence="9">
    <location>
        <position position="307"/>
    </location>
    <ligand>
        <name>S-adenosyl-L-methionine</name>
        <dbReference type="ChEBI" id="CHEBI:59789"/>
    </ligand>
</feature>